<dbReference type="Proteomes" id="UP000708576">
    <property type="component" value="Unassembled WGS sequence"/>
</dbReference>
<keyword evidence="3" id="KW-1185">Reference proteome</keyword>
<sequence length="751" mass="82560">MKVKFLWTFLALWALSYISLFAQPTATIVSADTDSCESGRAELKILFEGEAPFGIVYVITNKETNGARYQLELNQDIFENDLENGVWTTSTLTMSDTSEITLIEVFDNTINSADWKYSPSDDGYGSTDVSGSMTMNINAMPTPNAGDFTPQCGYVAPLNATLSDPNHIMYWDDVTGGGFNNNSIPNAIFTSETADTYTLTLTEENGACKATDEIVVDLWGSPEATISGNQIICSNDGVNYQLEVNTVIKNGTSPYRYTISDGQDEQTRTNILASDLISIQATQETTWNLTEVIDQRGCAAHIDSLHGEAIVVDNKPTPNAGLDANWCNADLTKGYTLNAIIDKGSGEWLPTTGITFDDAISTNAVATADGFGTYTLSWQETNEGCSDIATVDITFINPPTLALAKGDTAICEGANAVLRTQTTSEYYPLTLNYTDDDYQEVSLGNSYTETILNPVEVGLNSYQLAKLTDNLGCSSDLSEEFSVEVDFIPKSVPGDYYPECGNEIILNANLDDEEQGTWSSLYGEFSDINSQSSTFTIDRNNQEVQETHTLSWRVENVNNANCVSTQTVDITFNKLPENVFAGDNQTLYLIDSISLNPTGWEEGMIGWWESSSQNVIMQTLPDGSGRAIEIPEGETYLTWNVSSSDDCVVSDEFVITQKLLTAPNGFSPNAISNNEFIIGGAEHLDDTQLYVFNRNGMLVYDETKYGSNGWWKGFDNNGKLLPADTYYYTFTGITKDTKELQTKKDFLVIKY</sequence>
<organism evidence="2 3">
    <name type="scientific">Carboxylicivirga linearis</name>
    <dbReference type="NCBI Taxonomy" id="1628157"/>
    <lineage>
        <taxon>Bacteria</taxon>
        <taxon>Pseudomonadati</taxon>
        <taxon>Bacteroidota</taxon>
        <taxon>Bacteroidia</taxon>
        <taxon>Marinilabiliales</taxon>
        <taxon>Marinilabiliaceae</taxon>
        <taxon>Carboxylicivirga</taxon>
    </lineage>
</organism>
<name>A0ABS5JQ56_9BACT</name>
<protein>
    <submittedName>
        <fullName evidence="2">Gliding motility-associated C-terminal domain-containing protein</fullName>
    </submittedName>
</protein>
<proteinExistence type="predicted"/>
<gene>
    <name evidence="2" type="ORF">KEM10_01935</name>
</gene>
<accession>A0ABS5JQ56</accession>
<feature type="signal peptide" evidence="1">
    <location>
        <begin position="1"/>
        <end position="22"/>
    </location>
</feature>
<keyword evidence="1" id="KW-0732">Signal</keyword>
<dbReference type="RefSeq" id="WP_212212764.1">
    <property type="nucleotide sequence ID" value="NZ_JAGUCO010000001.1"/>
</dbReference>
<dbReference type="Pfam" id="PF13585">
    <property type="entry name" value="CHU_C"/>
    <property type="match status" value="1"/>
</dbReference>
<reference evidence="2 3" key="1">
    <citation type="journal article" date="2015" name="Int. J. Syst. Evol. Microbiol.">
        <title>Carboxylicivirga linearis sp. nov., isolated from a sea cucumber culture pond.</title>
        <authorList>
            <person name="Wang F.Q."/>
            <person name="Zhou Y.X."/>
            <person name="Lin X.Z."/>
            <person name="Chen G.J."/>
            <person name="Du Z.J."/>
        </authorList>
    </citation>
    <scope>NUCLEOTIDE SEQUENCE [LARGE SCALE GENOMIC DNA]</scope>
    <source>
        <strain evidence="2 3">FB218</strain>
    </source>
</reference>
<evidence type="ECO:0000313" key="3">
    <source>
        <dbReference type="Proteomes" id="UP000708576"/>
    </source>
</evidence>
<feature type="chain" id="PRO_5046386133" evidence="1">
    <location>
        <begin position="23"/>
        <end position="751"/>
    </location>
</feature>
<dbReference type="EMBL" id="JAGUCO010000001">
    <property type="protein sequence ID" value="MBS2097018.1"/>
    <property type="molecule type" value="Genomic_DNA"/>
</dbReference>
<comment type="caution">
    <text evidence="2">The sequence shown here is derived from an EMBL/GenBank/DDBJ whole genome shotgun (WGS) entry which is preliminary data.</text>
</comment>
<evidence type="ECO:0000313" key="2">
    <source>
        <dbReference type="EMBL" id="MBS2097018.1"/>
    </source>
</evidence>
<evidence type="ECO:0000256" key="1">
    <source>
        <dbReference type="SAM" id="SignalP"/>
    </source>
</evidence>